<dbReference type="InterPro" id="IPR002716">
    <property type="entry name" value="PIN_dom"/>
</dbReference>
<keyword evidence="3" id="KW-1185">Reference proteome</keyword>
<dbReference type="KEGG" id="pani:DCO16_02405"/>
<gene>
    <name evidence="2" type="ORF">DCO16_02405</name>
</gene>
<name>A0A6M9PTG7_9BURK</name>
<dbReference type="SUPFAM" id="SSF88723">
    <property type="entry name" value="PIN domain-like"/>
    <property type="match status" value="1"/>
</dbReference>
<evidence type="ECO:0000313" key="3">
    <source>
        <dbReference type="Proteomes" id="UP000500806"/>
    </source>
</evidence>
<evidence type="ECO:0000313" key="2">
    <source>
        <dbReference type="EMBL" id="QKM63581.1"/>
    </source>
</evidence>
<dbReference type="NCBIfam" id="TIGR00305">
    <property type="entry name" value="putative toxin-antitoxin system toxin component, PIN family"/>
    <property type="match status" value="1"/>
</dbReference>
<dbReference type="EMBL" id="CP028941">
    <property type="protein sequence ID" value="QKM63581.1"/>
    <property type="molecule type" value="Genomic_DNA"/>
</dbReference>
<accession>A0A6M9PTG7</accession>
<dbReference type="AlphaFoldDB" id="A0A6M9PTG7"/>
<feature type="domain" description="PIN" evidence="1">
    <location>
        <begin position="3"/>
        <end position="113"/>
    </location>
</feature>
<dbReference type="RefSeq" id="WP_173942184.1">
    <property type="nucleotide sequence ID" value="NZ_CP028941.1"/>
</dbReference>
<evidence type="ECO:0000259" key="1">
    <source>
        <dbReference type="Pfam" id="PF13470"/>
    </source>
</evidence>
<protein>
    <submittedName>
        <fullName evidence="2">Putative toxin-antitoxin system toxin component, PIN family</fullName>
    </submittedName>
</protein>
<dbReference type="PANTHER" id="PTHR34610:SF3">
    <property type="entry name" value="SSL7007 PROTEIN"/>
    <property type="match status" value="1"/>
</dbReference>
<proteinExistence type="predicted"/>
<reference evidence="2 3" key="1">
    <citation type="submission" date="2018-04" db="EMBL/GenBank/DDBJ databases">
        <title>Polynucleobacter sp. LimPoW16 genome.</title>
        <authorList>
            <person name="Hahn M.W."/>
        </authorList>
    </citation>
    <scope>NUCLEOTIDE SEQUENCE [LARGE SCALE GENOMIC DNA]</scope>
    <source>
        <strain evidence="2 3">LimPoW16</strain>
    </source>
</reference>
<organism evidence="2 3">
    <name type="scientific">Polynucleobacter antarcticus</name>
    <dbReference type="NCBI Taxonomy" id="1743162"/>
    <lineage>
        <taxon>Bacteria</taxon>
        <taxon>Pseudomonadati</taxon>
        <taxon>Pseudomonadota</taxon>
        <taxon>Betaproteobacteria</taxon>
        <taxon>Burkholderiales</taxon>
        <taxon>Burkholderiaceae</taxon>
        <taxon>Polynucleobacter</taxon>
    </lineage>
</organism>
<dbReference type="InterPro" id="IPR002850">
    <property type="entry name" value="PIN_toxin-like"/>
</dbReference>
<dbReference type="Proteomes" id="UP000500806">
    <property type="component" value="Chromosome"/>
</dbReference>
<dbReference type="InterPro" id="IPR029060">
    <property type="entry name" value="PIN-like_dom_sf"/>
</dbReference>
<dbReference type="Pfam" id="PF13470">
    <property type="entry name" value="PIN_3"/>
    <property type="match status" value="1"/>
</dbReference>
<sequence>MPIVLDTNILLDIFVFNDASTVDLKVAVLNQAIRAIASPKTLDEFTEVIARPLFQLNGESQAAILAQWRSMAELYNDAQLDMAPWICEDADDQIFLDIAFQLRPSILISKDKAILKLASIAAKNEVVITSRYEAFKR</sequence>
<dbReference type="PANTHER" id="PTHR34610">
    <property type="entry name" value="SSL7007 PROTEIN"/>
    <property type="match status" value="1"/>
</dbReference>